<protein>
    <submittedName>
        <fullName evidence="1">Uncharacterized protein</fullName>
    </submittedName>
</protein>
<gene>
    <name evidence="1" type="ORF">ASZ90_004179</name>
</gene>
<evidence type="ECO:0000313" key="1">
    <source>
        <dbReference type="EMBL" id="KUG25989.1"/>
    </source>
</evidence>
<reference evidence="1" key="1">
    <citation type="journal article" date="2015" name="Proc. Natl. Acad. Sci. U.S.A.">
        <title>Networks of energetic and metabolic interactions define dynamics in microbial communities.</title>
        <authorList>
            <person name="Embree M."/>
            <person name="Liu J.K."/>
            <person name="Al-Bassam M.M."/>
            <person name="Zengler K."/>
        </authorList>
    </citation>
    <scope>NUCLEOTIDE SEQUENCE</scope>
</reference>
<comment type="caution">
    <text evidence="1">The sequence shown here is derived from an EMBL/GenBank/DDBJ whole genome shotgun (WGS) entry which is preliminary data.</text>
</comment>
<name>A0A0W8FYK2_9ZZZZ</name>
<organism evidence="1">
    <name type="scientific">hydrocarbon metagenome</name>
    <dbReference type="NCBI Taxonomy" id="938273"/>
    <lineage>
        <taxon>unclassified sequences</taxon>
        <taxon>metagenomes</taxon>
        <taxon>ecological metagenomes</taxon>
    </lineage>
</organism>
<accession>A0A0W8FYK2</accession>
<sequence>MKKIILLLFISAQLVFVSAQSYQINLQLSSFSEGDFAPFIFSNDLSGAPRIFAVTISPEEGDVKVRGEIFWKKDDNSGFDWLMTFRTRVFTARSFFNTDLGNAIPLGRGESDNNLIDENRRRGRPSGQYRLDIYLLDQNDQQLAFDTKTYEFSNPAQTLSINLPQAGSMENIGGVHAEWTELTGIQYYEIKANVRENSSQSLEEALNSGSPIIDNVSVGIINSVDLRTILSREWTPGQEIVFRVAALPIGGSTSNMIQSNIVNFYLDDPANPFQDATSENINQLLQALLDGLGNELLDRLLNGNLLITEISWEETGISLTPQEIQELLNYLRQHPDNILNIQQD</sequence>
<dbReference type="EMBL" id="LNQE01000560">
    <property type="protein sequence ID" value="KUG25989.1"/>
    <property type="molecule type" value="Genomic_DNA"/>
</dbReference>
<dbReference type="AlphaFoldDB" id="A0A0W8FYK2"/>
<proteinExistence type="predicted"/>